<dbReference type="HAMAP" id="MF_00376">
    <property type="entry name" value="Dephospho_CoA_kinase"/>
    <property type="match status" value="1"/>
</dbReference>
<keyword evidence="9" id="KW-1185">Reference proteome</keyword>
<dbReference type="GO" id="GO:0005524">
    <property type="term" value="F:ATP binding"/>
    <property type="evidence" value="ECO:0007669"/>
    <property type="project" value="UniProtKB-UniRule"/>
</dbReference>
<evidence type="ECO:0000313" key="8">
    <source>
        <dbReference type="EMBL" id="CCH69154.1"/>
    </source>
</evidence>
<evidence type="ECO:0000256" key="6">
    <source>
        <dbReference type="HAMAP-Rule" id="MF_00376"/>
    </source>
</evidence>
<dbReference type="Pfam" id="PF04229">
    <property type="entry name" value="GrpB"/>
    <property type="match status" value="1"/>
</dbReference>
<comment type="catalytic activity">
    <reaction evidence="6">
        <text>3'-dephospho-CoA + ATP = ADP + CoA + H(+)</text>
        <dbReference type="Rhea" id="RHEA:18245"/>
        <dbReference type="ChEBI" id="CHEBI:15378"/>
        <dbReference type="ChEBI" id="CHEBI:30616"/>
        <dbReference type="ChEBI" id="CHEBI:57287"/>
        <dbReference type="ChEBI" id="CHEBI:57328"/>
        <dbReference type="ChEBI" id="CHEBI:456216"/>
        <dbReference type="EC" id="2.7.1.24"/>
    </reaction>
</comment>
<comment type="subcellular location">
    <subcellularLocation>
        <location evidence="6">Cytoplasm</location>
    </subcellularLocation>
</comment>
<keyword evidence="5 6" id="KW-0067">ATP-binding</keyword>
<dbReference type="NCBIfam" id="TIGR00152">
    <property type="entry name" value="dephospho-CoA kinase"/>
    <property type="match status" value="1"/>
</dbReference>
<dbReference type="PANTHER" id="PTHR10695:SF46">
    <property type="entry name" value="BIFUNCTIONAL COENZYME A SYNTHASE-RELATED"/>
    <property type="match status" value="1"/>
</dbReference>
<comment type="similarity">
    <text evidence="2">In the C-terminal section; belongs to the UPF0157 (GrpB) family.</text>
</comment>
<dbReference type="PANTHER" id="PTHR10695">
    <property type="entry name" value="DEPHOSPHO-COA KINASE-RELATED"/>
    <property type="match status" value="1"/>
</dbReference>
<proteinExistence type="inferred from homology"/>
<keyword evidence="6 8" id="KW-0418">Kinase</keyword>
<keyword evidence="6 8" id="KW-0808">Transferase</keyword>
<evidence type="ECO:0000256" key="7">
    <source>
        <dbReference type="NCBIfam" id="TIGR00152"/>
    </source>
</evidence>
<dbReference type="InterPro" id="IPR027417">
    <property type="entry name" value="P-loop_NTPase"/>
</dbReference>
<dbReference type="eggNOG" id="COG0237">
    <property type="taxonomic scope" value="Bacteria"/>
</dbReference>
<dbReference type="Pfam" id="PF01121">
    <property type="entry name" value="CoaE"/>
    <property type="match status" value="1"/>
</dbReference>
<accession>N0E2N6</accession>
<dbReference type="UniPathway" id="UPA00241">
    <property type="reaction ID" value="UER00356"/>
</dbReference>
<sequence length="390" mass="41426">MLRVGLTGGIGSGKSSVAARLAGLGAVVIDADRIAREVVEPGMPSLTAIRERFGPSVVSDDGILDRAGLGRIVFGDRAALRDLEAITHPAIWARTAELFAAAPDDAIVVHDMPLLVEAGMTGEYHLVLAVLTDTETRVQRLVEHRGIPEDDARQRIAAQADDDARRAAADVLLDNNGSPEDLATAVDALWQSRIVPFGEALRSGTRSRAATSAQSPPDPTWPAQAARLLARIGHALGDRVVALEHIGSTAVPDLPAKDVIDLQVGVRHLTEADGAAFVADLASAGFVRVPGVDHDNAKDGGTWPKRLHGSVDPGRVAHVHVRAVGSPGWDWAIDVRDWLRADPEARDAYAAAKAALAARHTDSGDYADAKEAWFGVADDRLRTWRAARQS</sequence>
<dbReference type="EC" id="2.7.1.24" evidence="6 7"/>
<protein>
    <recommendedName>
        <fullName evidence="6 7">Dephospho-CoA kinase</fullName>
        <ecNumber evidence="6 7">2.7.1.24</ecNumber>
    </recommendedName>
    <alternativeName>
        <fullName evidence="6">Dephosphocoenzyme A kinase</fullName>
    </alternativeName>
</protein>
<comment type="caution">
    <text evidence="8">The sequence shown here is derived from an EMBL/GenBank/DDBJ whole genome shotgun (WGS) entry which is preliminary data.</text>
</comment>
<keyword evidence="6" id="KW-0173">Coenzyme A biosynthesis</keyword>
<organism evidence="8 9">
    <name type="scientific">Phycicoccus elongatus Lp2</name>
    <dbReference type="NCBI Taxonomy" id="1193181"/>
    <lineage>
        <taxon>Bacteria</taxon>
        <taxon>Bacillati</taxon>
        <taxon>Actinomycetota</taxon>
        <taxon>Actinomycetes</taxon>
        <taxon>Micrococcales</taxon>
        <taxon>Intrasporangiaceae</taxon>
        <taxon>Phycicoccus</taxon>
    </lineage>
</organism>
<gene>
    <name evidence="6 8" type="primary">coaE</name>
    <name evidence="8" type="ORF">BN10_1380005</name>
</gene>
<dbReference type="OrthoDB" id="9812943at2"/>
<comment type="similarity">
    <text evidence="1">In the N-terminal section; belongs to the CoaE family.</text>
</comment>
<keyword evidence="4 6" id="KW-0547">Nucleotide-binding</keyword>
<dbReference type="GO" id="GO:0015937">
    <property type="term" value="P:coenzyme A biosynthetic process"/>
    <property type="evidence" value="ECO:0007669"/>
    <property type="project" value="UniProtKB-UniRule"/>
</dbReference>
<comment type="function">
    <text evidence="6">Catalyzes the phosphorylation of the 3'-hydroxyl group of dephosphocoenzyme A to form coenzyme A.</text>
</comment>
<name>N0E2N6_9MICO</name>
<dbReference type="Proteomes" id="UP000013167">
    <property type="component" value="Unassembled WGS sequence"/>
</dbReference>
<dbReference type="AlphaFoldDB" id="N0E2N6"/>
<dbReference type="InterPro" id="IPR001977">
    <property type="entry name" value="Depp_CoAkinase"/>
</dbReference>
<dbReference type="PROSITE" id="PS51219">
    <property type="entry name" value="DPCK"/>
    <property type="match status" value="1"/>
</dbReference>
<dbReference type="EMBL" id="CAIZ01000044">
    <property type="protein sequence ID" value="CCH69154.1"/>
    <property type="molecule type" value="Genomic_DNA"/>
</dbReference>
<evidence type="ECO:0000256" key="1">
    <source>
        <dbReference type="ARBA" id="ARBA00008826"/>
    </source>
</evidence>
<dbReference type="STRING" id="1193181.BN10_1380005"/>
<keyword evidence="3 6" id="KW-0963">Cytoplasm</keyword>
<dbReference type="InterPro" id="IPR043519">
    <property type="entry name" value="NT_sf"/>
</dbReference>
<comment type="pathway">
    <text evidence="6">Cofactor biosynthesis; coenzyme A biosynthesis; CoA from (R)-pantothenate: step 5/5.</text>
</comment>
<dbReference type="CDD" id="cd02022">
    <property type="entry name" value="DPCK"/>
    <property type="match status" value="1"/>
</dbReference>
<dbReference type="SUPFAM" id="SSF52540">
    <property type="entry name" value="P-loop containing nucleoside triphosphate hydrolases"/>
    <property type="match status" value="1"/>
</dbReference>
<evidence type="ECO:0000256" key="3">
    <source>
        <dbReference type="ARBA" id="ARBA00022490"/>
    </source>
</evidence>
<dbReference type="RefSeq" id="WP_010851904.1">
    <property type="nucleotide sequence ID" value="NZ_HF570956.1"/>
</dbReference>
<reference evidence="8 9" key="1">
    <citation type="journal article" date="2013" name="ISME J.">
        <title>A metabolic model for members of the genus Tetrasphaera involved in enhanced biological phosphorus removal.</title>
        <authorList>
            <person name="Kristiansen R."/>
            <person name="Nguyen H.T.T."/>
            <person name="Saunders A.M."/>
            <person name="Nielsen J.L."/>
            <person name="Wimmer R."/>
            <person name="Le V.Q."/>
            <person name="McIlroy S.J."/>
            <person name="Petrovski S."/>
            <person name="Seviour R.J."/>
            <person name="Calteau A."/>
            <person name="Nielsen K.L."/>
            <person name="Nielsen P.H."/>
        </authorList>
    </citation>
    <scope>NUCLEOTIDE SEQUENCE [LARGE SCALE GENOMIC DNA]</scope>
    <source>
        <strain evidence="8 9">Lp2</strain>
    </source>
</reference>
<evidence type="ECO:0000256" key="2">
    <source>
        <dbReference type="ARBA" id="ARBA00011058"/>
    </source>
</evidence>
<dbReference type="GO" id="GO:0005737">
    <property type="term" value="C:cytoplasm"/>
    <property type="evidence" value="ECO:0007669"/>
    <property type="project" value="UniProtKB-SubCell"/>
</dbReference>
<dbReference type="Gene3D" id="3.30.460.10">
    <property type="entry name" value="Beta Polymerase, domain 2"/>
    <property type="match status" value="1"/>
</dbReference>
<evidence type="ECO:0000313" key="9">
    <source>
        <dbReference type="Proteomes" id="UP000013167"/>
    </source>
</evidence>
<dbReference type="eggNOG" id="COG2320">
    <property type="taxonomic scope" value="Bacteria"/>
</dbReference>
<evidence type="ECO:0000256" key="5">
    <source>
        <dbReference type="ARBA" id="ARBA00022840"/>
    </source>
</evidence>
<feature type="binding site" evidence="6">
    <location>
        <begin position="11"/>
        <end position="16"/>
    </location>
    <ligand>
        <name>ATP</name>
        <dbReference type="ChEBI" id="CHEBI:30616"/>
    </ligand>
</feature>
<comment type="similarity">
    <text evidence="6">Belongs to the CoaE family.</text>
</comment>
<dbReference type="InterPro" id="IPR007344">
    <property type="entry name" value="GrpB/CoaE"/>
</dbReference>
<dbReference type="HOGENOM" id="CLU_067032_0_0_11"/>
<dbReference type="NCBIfam" id="NF002879">
    <property type="entry name" value="PRK03333.1"/>
    <property type="match status" value="1"/>
</dbReference>
<dbReference type="Gene3D" id="3.40.50.300">
    <property type="entry name" value="P-loop containing nucleotide triphosphate hydrolases"/>
    <property type="match status" value="1"/>
</dbReference>
<evidence type="ECO:0000256" key="4">
    <source>
        <dbReference type="ARBA" id="ARBA00022741"/>
    </source>
</evidence>
<dbReference type="GO" id="GO:0004140">
    <property type="term" value="F:dephospho-CoA kinase activity"/>
    <property type="evidence" value="ECO:0007669"/>
    <property type="project" value="UniProtKB-UniRule"/>
</dbReference>
<dbReference type="SUPFAM" id="SSF81301">
    <property type="entry name" value="Nucleotidyltransferase"/>
    <property type="match status" value="1"/>
</dbReference>